<evidence type="ECO:0000313" key="1">
    <source>
        <dbReference type="EMBL" id="EFB36461.1"/>
    </source>
</evidence>
<dbReference type="AlphaFoldDB" id="D1P9V2"/>
<dbReference type="STRING" id="537011.PREVCOP_03839"/>
<sequence>MENLLKNVSAAMTGNLGGVLACITVGCTEHAHQYIIDGVAILILDFAIMQRVGLGFFQGFAVGRLEDFVGEGNGVGATESDNSDSTAGWGCQGADTFFLIHFFIV</sequence>
<protein>
    <submittedName>
        <fullName evidence="1">Uncharacterized protein</fullName>
    </submittedName>
</protein>
<dbReference type="HOGENOM" id="CLU_2234068_0_0_10"/>
<dbReference type="EMBL" id="ACBX02000005">
    <property type="protein sequence ID" value="EFB36461.1"/>
    <property type="molecule type" value="Genomic_DNA"/>
</dbReference>
<accession>D1P9V2</accession>
<keyword evidence="2" id="KW-1185">Reference proteome</keyword>
<evidence type="ECO:0000313" key="2">
    <source>
        <dbReference type="Proteomes" id="UP000004477"/>
    </source>
</evidence>
<dbReference type="PROSITE" id="PS51257">
    <property type="entry name" value="PROKAR_LIPOPROTEIN"/>
    <property type="match status" value="1"/>
</dbReference>
<dbReference type="Proteomes" id="UP000004477">
    <property type="component" value="Unassembled WGS sequence"/>
</dbReference>
<proteinExistence type="predicted"/>
<name>D1P9V2_9BACT</name>
<reference evidence="1" key="1">
    <citation type="submission" date="2009-11" db="EMBL/GenBank/DDBJ databases">
        <authorList>
            <person name="Weinstock G."/>
            <person name="Sodergren E."/>
            <person name="Clifton S."/>
            <person name="Fulton L."/>
            <person name="Fulton B."/>
            <person name="Courtney L."/>
            <person name="Fronick C."/>
            <person name="Harrison M."/>
            <person name="Strong C."/>
            <person name="Farmer C."/>
            <person name="Delahaunty K."/>
            <person name="Markovic C."/>
            <person name="Hall O."/>
            <person name="Minx P."/>
            <person name="Tomlinson C."/>
            <person name="Mitreva M."/>
            <person name="Nelson J."/>
            <person name="Hou S."/>
            <person name="Wollam A."/>
            <person name="Pepin K.H."/>
            <person name="Johnson M."/>
            <person name="Bhonagiri V."/>
            <person name="Nash W.E."/>
            <person name="Warren W."/>
            <person name="Chinwalla A."/>
            <person name="Mardis E.R."/>
            <person name="Wilson R.K."/>
        </authorList>
    </citation>
    <scope>NUCLEOTIDE SEQUENCE [LARGE SCALE GENOMIC DNA]</scope>
    <source>
        <strain evidence="1">DSM 18205</strain>
    </source>
</reference>
<dbReference type="PaxDb" id="537011-PREVCOP_03839"/>
<comment type="caution">
    <text evidence="1">The sequence shown here is derived from an EMBL/GenBank/DDBJ whole genome shotgun (WGS) entry which is preliminary data.</text>
</comment>
<gene>
    <name evidence="1" type="ORF">PREVCOP_03839</name>
</gene>
<organism evidence="1 2">
    <name type="scientific">Segatella copri DSM 18205</name>
    <dbReference type="NCBI Taxonomy" id="537011"/>
    <lineage>
        <taxon>Bacteria</taxon>
        <taxon>Pseudomonadati</taxon>
        <taxon>Bacteroidota</taxon>
        <taxon>Bacteroidia</taxon>
        <taxon>Bacteroidales</taxon>
        <taxon>Prevotellaceae</taxon>
        <taxon>Segatella</taxon>
    </lineage>
</organism>